<gene>
    <name evidence="2" type="ORF">CSSPTR1EN2_LOCUS16345</name>
</gene>
<feature type="compositionally biased region" description="Basic and acidic residues" evidence="1">
    <location>
        <begin position="260"/>
        <end position="280"/>
    </location>
</feature>
<dbReference type="CDD" id="cd15489">
    <property type="entry name" value="PHD_SF"/>
    <property type="match status" value="1"/>
</dbReference>
<feature type="region of interest" description="Disordered" evidence="1">
    <location>
        <begin position="444"/>
        <end position="550"/>
    </location>
</feature>
<accession>A0ABP0UIM9</accession>
<evidence type="ECO:0000313" key="3">
    <source>
        <dbReference type="Proteomes" id="UP001497512"/>
    </source>
</evidence>
<feature type="compositionally biased region" description="Gly residues" evidence="1">
    <location>
        <begin position="16"/>
        <end position="26"/>
    </location>
</feature>
<proteinExistence type="predicted"/>
<evidence type="ECO:0000256" key="1">
    <source>
        <dbReference type="SAM" id="MobiDB-lite"/>
    </source>
</evidence>
<feature type="region of interest" description="Disordered" evidence="1">
    <location>
        <begin position="942"/>
        <end position="963"/>
    </location>
</feature>
<feature type="compositionally biased region" description="Basic and acidic residues" evidence="1">
    <location>
        <begin position="509"/>
        <end position="526"/>
    </location>
</feature>
<name>A0ABP0UIM9_9BRYO</name>
<sequence>MAEVEASCESSECRGGEGSLEGGGRAVMGSVVGGESLPPRKRLLAGLRQNGWLASGSNPVAVGRGIQGSSQEMGSQEEEGVVAAVDNGEGGGVVAVGVEQEGCGGCHGVESTGMRRIKHGSIFVRLCESCALLYSKRMFCPHCLVTYHDVNLLQDPVLWVLCCRCGRSVHAECENKRNRTNPSRIDAVAAYVCPDCERTSHQQQEQQALNGSLSGSRRKACSESPMRKNCSTEMTRVSASTTTTAGATLGFSRSFKKPRMSRERPKLEDMDHGDPSKSERGAQQVQDGGEAPPATVKSKSLVPVRKTSQEMPMTVSSHDAAAAAKSAAEKAAKLAMAAKENAAAKASAAVKAAAAAKLALEAAAHAAKAMAHARAELRRKATNAEPRLAESSSKLQMFVPQESTKEKMLLGRTDVKVEQEEKQAGHSGATSLDDEELARQLHRVINSSPRISHNLTPPQRKSSVKPEITASGLNNTADTARAWPRSSQTSPSEPLLQPRPQQTRPRSVIHKESKRFDSRVSRHEVNKSNMIDQSSVLQSDASEHSSPEFPPKLCEHQASEEMSTGLKTETVEGVTVSSTREDSLTTAAADNSAELPFDAMVEADAGATHPVSDIEDRQPDFLQEILEAAVLGDSAMSLDEQAEANVPEEARSLEYDGDVGQLEQHSALPDLLAEAKEDQSRSEAIALDEMSSVTGAPIPAGNAADAPVALQDVEIADVNTGLEDYRAVKMVDANGAVMASTGSGVTGVVHTDDAGIVIVDSGASEVMFADDADTVSKEAVTEVVHADDGDHAGLKDSGEAETMHTDMPTGATPVAVSEAVSETVLCGQEELVVVSELEKNSMQEDVAVEVGLVENITVDGQISRLGCEEIEAVAFVGSDVSKVSSDRVLAAKEEDATQVGLEETTVEGGGSRPDCREMQDMSLLSGPVSSCVTQTCDLQVDPEHTNGGSSETLPHASQAHEETATAWPENMLKVLPAASQALATGASMAPFTSTAQIPMQSPAFCK</sequence>
<dbReference type="Gene3D" id="3.30.40.10">
    <property type="entry name" value="Zinc/RING finger domain, C3HC4 (zinc finger)"/>
    <property type="match status" value="1"/>
</dbReference>
<dbReference type="PANTHER" id="PTHR35477">
    <property type="entry name" value="OS06G0728500 PROTEIN"/>
    <property type="match status" value="1"/>
</dbReference>
<organism evidence="2 3">
    <name type="scientific">Sphagnum troendelagicum</name>
    <dbReference type="NCBI Taxonomy" id="128251"/>
    <lineage>
        <taxon>Eukaryota</taxon>
        <taxon>Viridiplantae</taxon>
        <taxon>Streptophyta</taxon>
        <taxon>Embryophyta</taxon>
        <taxon>Bryophyta</taxon>
        <taxon>Sphagnophytina</taxon>
        <taxon>Sphagnopsida</taxon>
        <taxon>Sphagnales</taxon>
        <taxon>Sphagnaceae</taxon>
        <taxon>Sphagnum</taxon>
    </lineage>
</organism>
<reference evidence="2" key="1">
    <citation type="submission" date="2024-02" db="EMBL/GenBank/DDBJ databases">
        <authorList>
            <consortium name="ELIXIR-Norway"/>
            <consortium name="Elixir Norway"/>
        </authorList>
    </citation>
    <scope>NUCLEOTIDE SEQUENCE</scope>
</reference>
<dbReference type="PANTHER" id="PTHR35477:SF1">
    <property type="entry name" value="OS06G0728500 PROTEIN"/>
    <property type="match status" value="1"/>
</dbReference>
<feature type="compositionally biased region" description="Low complexity" evidence="1">
    <location>
        <begin position="238"/>
        <end position="248"/>
    </location>
</feature>
<dbReference type="EMBL" id="OZ019896">
    <property type="protein sequence ID" value="CAK9222726.1"/>
    <property type="molecule type" value="Genomic_DNA"/>
</dbReference>
<feature type="compositionally biased region" description="Low complexity" evidence="1">
    <location>
        <begin position="1"/>
        <end position="10"/>
    </location>
</feature>
<protein>
    <submittedName>
        <fullName evidence="2">Uncharacterized protein</fullName>
    </submittedName>
</protein>
<feature type="region of interest" description="Disordered" evidence="1">
    <location>
        <begin position="204"/>
        <end position="302"/>
    </location>
</feature>
<evidence type="ECO:0000313" key="2">
    <source>
        <dbReference type="EMBL" id="CAK9222726.1"/>
    </source>
</evidence>
<keyword evidence="3" id="KW-1185">Reference proteome</keyword>
<feature type="compositionally biased region" description="Polar residues" evidence="1">
    <location>
        <begin position="527"/>
        <end position="540"/>
    </location>
</feature>
<feature type="compositionally biased region" description="Polar residues" evidence="1">
    <location>
        <begin position="204"/>
        <end position="215"/>
    </location>
</feature>
<feature type="compositionally biased region" description="Polar residues" evidence="1">
    <location>
        <begin position="445"/>
        <end position="461"/>
    </location>
</feature>
<dbReference type="Proteomes" id="UP001497512">
    <property type="component" value="Chromosome 4"/>
</dbReference>
<feature type="region of interest" description="Disordered" evidence="1">
    <location>
        <begin position="1"/>
        <end position="27"/>
    </location>
</feature>
<dbReference type="InterPro" id="IPR013083">
    <property type="entry name" value="Znf_RING/FYVE/PHD"/>
</dbReference>